<keyword evidence="1" id="KW-0472">Membrane</keyword>
<comment type="caution">
    <text evidence="2">The sequence shown here is derived from an EMBL/GenBank/DDBJ whole genome shotgun (WGS) entry which is preliminary data.</text>
</comment>
<evidence type="ECO:0000313" key="2">
    <source>
        <dbReference type="EMBL" id="ONU76310.1"/>
    </source>
</evidence>
<feature type="transmembrane region" description="Helical" evidence="1">
    <location>
        <begin position="37"/>
        <end position="57"/>
    </location>
</feature>
<evidence type="ECO:0000313" key="3">
    <source>
        <dbReference type="Proteomes" id="UP000188543"/>
    </source>
</evidence>
<keyword evidence="1" id="KW-1133">Transmembrane helix</keyword>
<dbReference type="EMBL" id="MUTJ01000100">
    <property type="protein sequence ID" value="ONU76310.1"/>
    <property type="molecule type" value="Genomic_DNA"/>
</dbReference>
<keyword evidence="1" id="KW-0812">Transmembrane</keyword>
<organism evidence="2 3">
    <name type="scientific">Burkholderia cenocepacia</name>
    <dbReference type="NCBI Taxonomy" id="95486"/>
    <lineage>
        <taxon>Bacteria</taxon>
        <taxon>Pseudomonadati</taxon>
        <taxon>Pseudomonadota</taxon>
        <taxon>Betaproteobacteria</taxon>
        <taxon>Burkholderiales</taxon>
        <taxon>Burkholderiaceae</taxon>
        <taxon>Burkholderia</taxon>
        <taxon>Burkholderia cepacia complex</taxon>
    </lineage>
</organism>
<evidence type="ECO:0000256" key="1">
    <source>
        <dbReference type="SAM" id="Phobius"/>
    </source>
</evidence>
<reference evidence="2 3" key="1">
    <citation type="submission" date="2016-08" db="EMBL/GenBank/DDBJ databases">
        <authorList>
            <person name="Seilhamer J.J."/>
        </authorList>
    </citation>
    <scope>NUCLEOTIDE SEQUENCE [LARGE SCALE GENOMIC DNA]</scope>
    <source>
        <strain evidence="2 3">VC14762</strain>
    </source>
</reference>
<accession>A0A1V2VTT3</accession>
<gene>
    <name evidence="2" type="ORF">A8E72_33915</name>
</gene>
<proteinExistence type="predicted"/>
<protein>
    <submittedName>
        <fullName evidence="2">Uncharacterized protein</fullName>
    </submittedName>
</protein>
<dbReference type="AlphaFoldDB" id="A0A1V2VTT3"/>
<sequence length="64" mass="7702">MKCQCRAILPHQFFLLLQFLFFFFAQSSSTSHIHDDFFILLTHIQEAIFFGLVRKFLVEILFLF</sequence>
<name>A0A1V2VTT3_9BURK</name>
<dbReference type="Proteomes" id="UP000188543">
    <property type="component" value="Unassembled WGS sequence"/>
</dbReference>